<feature type="region of interest" description="Disordered" evidence="11">
    <location>
        <begin position="1"/>
        <end position="40"/>
    </location>
</feature>
<evidence type="ECO:0000256" key="3">
    <source>
        <dbReference type="ARBA" id="ARBA00022801"/>
    </source>
</evidence>
<evidence type="ECO:0000256" key="11">
    <source>
        <dbReference type="SAM" id="MobiDB-lite"/>
    </source>
</evidence>
<organism evidence="13 14">
    <name type="scientific">Actinopolyspora xinjiangensis</name>
    <dbReference type="NCBI Taxonomy" id="405564"/>
    <lineage>
        <taxon>Bacteria</taxon>
        <taxon>Bacillati</taxon>
        <taxon>Actinomycetota</taxon>
        <taxon>Actinomycetes</taxon>
        <taxon>Actinopolysporales</taxon>
        <taxon>Actinopolysporaceae</taxon>
        <taxon>Actinopolyspora</taxon>
    </lineage>
</organism>
<evidence type="ECO:0000256" key="1">
    <source>
        <dbReference type="ARBA" id="ARBA00009922"/>
    </source>
</evidence>
<dbReference type="GO" id="GO:0005829">
    <property type="term" value="C:cytosol"/>
    <property type="evidence" value="ECO:0007669"/>
    <property type="project" value="TreeGrafter"/>
</dbReference>
<dbReference type="Gene3D" id="3.40.50.300">
    <property type="entry name" value="P-loop containing nucleotide triphosphate hydrolases"/>
    <property type="match status" value="2"/>
</dbReference>
<accession>A0A1H0WHP0</accession>
<dbReference type="PROSITE" id="PS51198">
    <property type="entry name" value="UVRD_HELICASE_ATP_BIND"/>
    <property type="match status" value="1"/>
</dbReference>
<evidence type="ECO:0000256" key="2">
    <source>
        <dbReference type="ARBA" id="ARBA00022741"/>
    </source>
</evidence>
<dbReference type="GO" id="GO:0003677">
    <property type="term" value="F:DNA binding"/>
    <property type="evidence" value="ECO:0007669"/>
    <property type="project" value="UniProtKB-KW"/>
</dbReference>
<evidence type="ECO:0000256" key="8">
    <source>
        <dbReference type="ARBA" id="ARBA00034808"/>
    </source>
</evidence>
<name>A0A1H0WHP0_9ACTN</name>
<feature type="domain" description="UvrD-like helicase ATP-binding" evidence="12">
    <location>
        <begin position="282"/>
        <end position="551"/>
    </location>
</feature>
<dbReference type="EMBL" id="FNJR01000012">
    <property type="protein sequence ID" value="SDP89796.1"/>
    <property type="molecule type" value="Genomic_DNA"/>
</dbReference>
<dbReference type="InterPro" id="IPR000212">
    <property type="entry name" value="DNA_helicase_UvrD/REP"/>
</dbReference>
<comment type="catalytic activity">
    <reaction evidence="7">
        <text>Couples ATP hydrolysis with the unwinding of duplex DNA by translocating in the 3'-5' direction.</text>
        <dbReference type="EC" id="5.6.2.4"/>
    </reaction>
</comment>
<keyword evidence="4 10" id="KW-0347">Helicase</keyword>
<evidence type="ECO:0000256" key="9">
    <source>
        <dbReference type="ARBA" id="ARBA00048988"/>
    </source>
</evidence>
<evidence type="ECO:0000256" key="7">
    <source>
        <dbReference type="ARBA" id="ARBA00034617"/>
    </source>
</evidence>
<evidence type="ECO:0000256" key="4">
    <source>
        <dbReference type="ARBA" id="ARBA00022806"/>
    </source>
</evidence>
<dbReference type="InterPro" id="IPR013986">
    <property type="entry name" value="DExx_box_DNA_helicase_dom_sf"/>
</dbReference>
<dbReference type="GO" id="GO:0005524">
    <property type="term" value="F:ATP binding"/>
    <property type="evidence" value="ECO:0007669"/>
    <property type="project" value="UniProtKB-UniRule"/>
</dbReference>
<dbReference type="STRING" id="405564.SAMN04487905_11262"/>
<evidence type="ECO:0000256" key="6">
    <source>
        <dbReference type="ARBA" id="ARBA00023235"/>
    </source>
</evidence>
<proteinExistence type="inferred from homology"/>
<feature type="binding site" evidence="10">
    <location>
        <begin position="303"/>
        <end position="310"/>
    </location>
    <ligand>
        <name>ATP</name>
        <dbReference type="ChEBI" id="CHEBI:30616"/>
    </ligand>
</feature>
<keyword evidence="2 10" id="KW-0547">Nucleotide-binding</keyword>
<dbReference type="Pfam" id="PF00580">
    <property type="entry name" value="UvrD-helicase"/>
    <property type="match status" value="1"/>
</dbReference>
<dbReference type="PANTHER" id="PTHR11070:SF45">
    <property type="entry name" value="DNA 3'-5' HELICASE"/>
    <property type="match status" value="1"/>
</dbReference>
<keyword evidence="14" id="KW-1185">Reference proteome</keyword>
<dbReference type="Pfam" id="PF13361">
    <property type="entry name" value="UvrD_C"/>
    <property type="match status" value="1"/>
</dbReference>
<gene>
    <name evidence="13" type="ORF">SAMN04487905_11262</name>
</gene>
<evidence type="ECO:0000313" key="14">
    <source>
        <dbReference type="Proteomes" id="UP000199497"/>
    </source>
</evidence>
<dbReference type="SUPFAM" id="SSF52540">
    <property type="entry name" value="P-loop containing nucleoside triphosphate hydrolases"/>
    <property type="match status" value="1"/>
</dbReference>
<dbReference type="GO" id="GO:0043138">
    <property type="term" value="F:3'-5' DNA helicase activity"/>
    <property type="evidence" value="ECO:0007669"/>
    <property type="project" value="UniProtKB-EC"/>
</dbReference>
<keyword evidence="3 10" id="KW-0378">Hydrolase</keyword>
<evidence type="ECO:0000256" key="10">
    <source>
        <dbReference type="PROSITE-ProRule" id="PRU00560"/>
    </source>
</evidence>
<sequence length="739" mass="81993">MIISDLRGASGTRTGDGRVLPGEGDTADDSDRQRRTAGPETEVARLGIDKDFLREFAKLEKQVQERVSQTLTKFGQVSHAGAHLEKIANARDSRFRSIRITDFWRGIVLAPDSGDSYTLLTVLPHDEAYAWAKRRSASVNAATGRIEIRDVAAVEDSLPGLSRMAESSPSRLFDHVKDSQLRQLGIDEQTLVFARALTDSTQLDAAKSFLPGNQWDVLFGLAAGYTPEQVWAELAAEVGDTGFDPDDLDAAVERSSDRVVLVDGPEELMAVFRHPLTMWRIYLHPVQRSAVEASYNGPARVTGGPGTGKTVVTMHRAHQLAVNGSGPVLMTTFTATLAESLGKGVELLVEEPEVRERIHVHHVDQFANRVFREHHEQPTILTTDEQRQLWHSIATELEVPFSPDFLAEEWRQVVLAQRVGSAEQYLGAKRDGRGRGLGSRQRAQVWQAIWEFESTLRNRGVWTHETICVEATRLLERRTEKPYRHVVVDEAQDLSPVQWRLLRAAVPELPDDVFLAGDTHQRIYNNRVSLREVGIRVTGRSSRLNVNYRTTAEILAWSLGLLRGETIDDMDEGLEAIAGCRSEVRGKHPWVRGFPTRAAELEQLVTTLRGWIDTGIAPGEIGVAVRSNKLVDTVVAELGRAGIPSVKLLGGTVDEEDAVAVGTMHRMKGLEFRCLAVAGVTEHHVPPASAITPVEEDASAHRRDTQRERCLLFVACTRAREQLAVSWHGGRSPFLHPQD</sequence>
<evidence type="ECO:0000259" key="12">
    <source>
        <dbReference type="PROSITE" id="PS51198"/>
    </source>
</evidence>
<dbReference type="Gene3D" id="1.10.10.160">
    <property type="match status" value="1"/>
</dbReference>
<dbReference type="GO" id="GO:0016887">
    <property type="term" value="F:ATP hydrolysis activity"/>
    <property type="evidence" value="ECO:0007669"/>
    <property type="project" value="RHEA"/>
</dbReference>
<comment type="catalytic activity">
    <reaction evidence="9">
        <text>ATP + H2O = ADP + phosphate + H(+)</text>
        <dbReference type="Rhea" id="RHEA:13065"/>
        <dbReference type="ChEBI" id="CHEBI:15377"/>
        <dbReference type="ChEBI" id="CHEBI:15378"/>
        <dbReference type="ChEBI" id="CHEBI:30616"/>
        <dbReference type="ChEBI" id="CHEBI:43474"/>
        <dbReference type="ChEBI" id="CHEBI:456216"/>
        <dbReference type="EC" id="5.6.2.4"/>
    </reaction>
</comment>
<evidence type="ECO:0000313" key="13">
    <source>
        <dbReference type="EMBL" id="SDP89796.1"/>
    </source>
</evidence>
<dbReference type="Proteomes" id="UP000199497">
    <property type="component" value="Unassembled WGS sequence"/>
</dbReference>
<reference evidence="14" key="1">
    <citation type="submission" date="2016-10" db="EMBL/GenBank/DDBJ databases">
        <authorList>
            <person name="Varghese N."/>
            <person name="Submissions S."/>
        </authorList>
    </citation>
    <scope>NUCLEOTIDE SEQUENCE [LARGE SCALE GENOMIC DNA]</scope>
    <source>
        <strain evidence="14">DSM 46732</strain>
    </source>
</reference>
<evidence type="ECO:0000256" key="5">
    <source>
        <dbReference type="ARBA" id="ARBA00022840"/>
    </source>
</evidence>
<dbReference type="EC" id="5.6.2.4" evidence="8"/>
<dbReference type="PANTHER" id="PTHR11070">
    <property type="entry name" value="UVRD / RECB / PCRA DNA HELICASE FAMILY MEMBER"/>
    <property type="match status" value="1"/>
</dbReference>
<keyword evidence="6" id="KW-0413">Isomerase</keyword>
<protein>
    <recommendedName>
        <fullName evidence="8">DNA 3'-5' helicase</fullName>
        <ecNumber evidence="8">5.6.2.4</ecNumber>
    </recommendedName>
</protein>
<dbReference type="GO" id="GO:0000725">
    <property type="term" value="P:recombinational repair"/>
    <property type="evidence" value="ECO:0007669"/>
    <property type="project" value="TreeGrafter"/>
</dbReference>
<dbReference type="InterPro" id="IPR027417">
    <property type="entry name" value="P-loop_NTPase"/>
</dbReference>
<keyword evidence="5 10" id="KW-0067">ATP-binding</keyword>
<dbReference type="InterPro" id="IPR014016">
    <property type="entry name" value="UvrD-like_ATP-bd"/>
</dbReference>
<comment type="similarity">
    <text evidence="1">Belongs to the helicase family. UvrD subfamily.</text>
</comment>
<dbReference type="AlphaFoldDB" id="A0A1H0WHP0"/>
<dbReference type="InterPro" id="IPR014017">
    <property type="entry name" value="DNA_helicase_UvrD-like_C"/>
</dbReference>